<sequence length="1026" mass="115767">MPQCVHDLIVFPTELALRRFQQQEALKNDFVDASGHTTFSRLRKICLPYAAIKGTPLDAVQQLLLRRQVVDVAAGHFSGQGALGELSANALSEVLEKLITELASLPADVPEIINWLLEQRKGSKRYQLGMLASVWRATLQQEGFADAISVNLAVLKLLRGNRSKWPPILRDCRKLTFSSVRWFNPFEEQCVSVLNQKLKISVESALPHAHAEAAADRLGQKIHAEIMAEPWAMWTEDLGDALAVNSPEILSLTDTARISFSRSAGRYGEAEDLARRISWNLQVLEIPANRIALVVPNIGQVQDIIPNVFRRFNIPYFFRRGRPVLSSAVVKSFMAWLAFPLRPERDAMLDLVRNPALKFGDREGEVERLLQQPPRLKAVPGRLSGFQAQERLAEKVIEPEDHFNREALARLKEVLEHIGSQELPLAELVDVLENLLENETVKPRDSHERGVWIINPHDAAGLDFDVVLFAGLNEGEFPAVPQQDALLNDQERFRLRTHLEEQGHSLPKMALPKADVLFEQQSVLFLTTLGMAREQLVFSYQAVDQEGNEKSEGEYFRKLWNLAGWPAQAEIQLSPYDLWRAERLDEDNFVSNHWKSQQSAAPEDRLPMPGESFLPIIPLPLCRAEDEALQSAVHLGQQDVGKTINVPPASCRLEHLVKVLQIESEREAYLETPIAEREPSTYCGHIDVLKNRVNQWLEEKQELSPTALEALAHNRYVFLLERVFGIYDPRVADDTPDPMERGGLIHSILCEIYSAIAEGKSGIETPALFAVKSSRGWKLRKEGGVDALPLAVFDPNLGADYEAFARRIANRMMDQEELGHPGVWAAERRKMLAMVLNFVRYDVETCAAENRYPVLFEQQFGKSTAVDLGCTKVNGVIDRIDLVFEETGELRKVRVLDYKGSSKARPKKDVYVEEIIRNLDCQLPVYAFAAQQHFFGEINTAETNARTEAGYLIYERDFTKLGKQLQKSLIPMDEADMLSGFFQTLERNIAKLKAGDFAVDPLIAAYTDHTSVCRTEAVDWSDIENV</sequence>
<evidence type="ECO:0000256" key="5">
    <source>
        <dbReference type="ARBA" id="ARBA00022806"/>
    </source>
</evidence>
<proteinExistence type="predicted"/>
<keyword evidence="12" id="KW-1185">Reference proteome</keyword>
<keyword evidence="8" id="KW-0238">DNA-binding</keyword>
<evidence type="ECO:0000256" key="4">
    <source>
        <dbReference type="ARBA" id="ARBA00022801"/>
    </source>
</evidence>
<accession>A0ABU5MYI7</accession>
<evidence type="ECO:0000256" key="2">
    <source>
        <dbReference type="ARBA" id="ARBA00022741"/>
    </source>
</evidence>
<dbReference type="EMBL" id="JARVCO010000010">
    <property type="protein sequence ID" value="MDZ8119237.1"/>
    <property type="molecule type" value="Genomic_DNA"/>
</dbReference>
<organism evidence="11 12">
    <name type="scientific">Pontiella agarivorans</name>
    <dbReference type="NCBI Taxonomy" id="3038953"/>
    <lineage>
        <taxon>Bacteria</taxon>
        <taxon>Pseudomonadati</taxon>
        <taxon>Kiritimatiellota</taxon>
        <taxon>Kiritimatiellia</taxon>
        <taxon>Kiritimatiellales</taxon>
        <taxon>Pontiellaceae</taxon>
        <taxon>Pontiella</taxon>
    </lineage>
</organism>
<dbReference type="SUPFAM" id="SSF52540">
    <property type="entry name" value="P-loop containing nucleoside triphosphate hydrolases"/>
    <property type="match status" value="1"/>
</dbReference>
<name>A0ABU5MYI7_9BACT</name>
<dbReference type="PROSITE" id="PS51217">
    <property type="entry name" value="UVRD_HELICASE_CTER"/>
    <property type="match status" value="1"/>
</dbReference>
<evidence type="ECO:0000256" key="9">
    <source>
        <dbReference type="ARBA" id="ARBA00023204"/>
    </source>
</evidence>
<dbReference type="InterPro" id="IPR014017">
    <property type="entry name" value="DNA_helicase_UvrD-like_C"/>
</dbReference>
<keyword evidence="6" id="KW-0269">Exonuclease</keyword>
<gene>
    <name evidence="11" type="ORF">P9H32_11435</name>
</gene>
<dbReference type="InterPro" id="IPR038726">
    <property type="entry name" value="PDDEXK_AddAB-type"/>
</dbReference>
<dbReference type="Proteomes" id="UP001290861">
    <property type="component" value="Unassembled WGS sequence"/>
</dbReference>
<dbReference type="InterPro" id="IPR027417">
    <property type="entry name" value="P-loop_NTPase"/>
</dbReference>
<evidence type="ECO:0000256" key="6">
    <source>
        <dbReference type="ARBA" id="ARBA00022839"/>
    </source>
</evidence>
<dbReference type="PANTHER" id="PTHR30591:SF1">
    <property type="entry name" value="RECBCD ENZYME SUBUNIT RECC"/>
    <property type="match status" value="1"/>
</dbReference>
<evidence type="ECO:0000256" key="1">
    <source>
        <dbReference type="ARBA" id="ARBA00022722"/>
    </source>
</evidence>
<evidence type="ECO:0000259" key="10">
    <source>
        <dbReference type="PROSITE" id="PS51217"/>
    </source>
</evidence>
<dbReference type="Gene3D" id="3.40.50.300">
    <property type="entry name" value="P-loop containing nucleotide triphosphate hydrolases"/>
    <property type="match status" value="2"/>
</dbReference>
<evidence type="ECO:0000313" key="11">
    <source>
        <dbReference type="EMBL" id="MDZ8119237.1"/>
    </source>
</evidence>
<keyword evidence="9" id="KW-0234">DNA repair</keyword>
<keyword evidence="5" id="KW-0347">Helicase</keyword>
<evidence type="ECO:0000313" key="12">
    <source>
        <dbReference type="Proteomes" id="UP001290861"/>
    </source>
</evidence>
<evidence type="ECO:0000256" key="8">
    <source>
        <dbReference type="ARBA" id="ARBA00023125"/>
    </source>
</evidence>
<protein>
    <submittedName>
        <fullName evidence="11">PD-(D/E)XK nuclease family protein</fullName>
    </submittedName>
</protein>
<keyword evidence="7" id="KW-0067">ATP-binding</keyword>
<keyword evidence="1" id="KW-0540">Nuclease</keyword>
<feature type="domain" description="UvrD-like helicase C-terminal" evidence="10">
    <location>
        <begin position="212"/>
        <end position="461"/>
    </location>
</feature>
<evidence type="ECO:0000256" key="3">
    <source>
        <dbReference type="ARBA" id="ARBA00022763"/>
    </source>
</evidence>
<keyword evidence="2" id="KW-0547">Nucleotide-binding</keyword>
<keyword evidence="4" id="KW-0378">Hydrolase</keyword>
<dbReference type="Pfam" id="PF12705">
    <property type="entry name" value="PDDEXK_1"/>
    <property type="match status" value="1"/>
</dbReference>
<dbReference type="RefSeq" id="WP_322609021.1">
    <property type="nucleotide sequence ID" value="NZ_JARVCO010000010.1"/>
</dbReference>
<reference evidence="11 12" key="1">
    <citation type="journal article" date="2024" name="Appl. Environ. Microbiol.">
        <title>Pontiella agarivorans sp. nov., a novel marine anaerobic bacterium capable of degrading macroalgal polysaccharides and fixing nitrogen.</title>
        <authorList>
            <person name="Liu N."/>
            <person name="Kivenson V."/>
            <person name="Peng X."/>
            <person name="Cui Z."/>
            <person name="Lankiewicz T.S."/>
            <person name="Gosselin K.M."/>
            <person name="English C.J."/>
            <person name="Blair E.M."/>
            <person name="O'Malley M.A."/>
            <person name="Valentine D.L."/>
        </authorList>
    </citation>
    <scope>NUCLEOTIDE SEQUENCE [LARGE SCALE GENOMIC DNA]</scope>
    <source>
        <strain evidence="11 12">NLcol2</strain>
    </source>
</reference>
<comment type="caution">
    <text evidence="11">The sequence shown here is derived from an EMBL/GenBank/DDBJ whole genome shotgun (WGS) entry which is preliminary data.</text>
</comment>
<keyword evidence="3" id="KW-0227">DNA damage</keyword>
<dbReference type="Pfam" id="PF13361">
    <property type="entry name" value="UvrD_C"/>
    <property type="match status" value="1"/>
</dbReference>
<evidence type="ECO:0000256" key="7">
    <source>
        <dbReference type="ARBA" id="ARBA00022840"/>
    </source>
</evidence>
<dbReference type="PANTHER" id="PTHR30591">
    <property type="entry name" value="RECBCD ENZYME SUBUNIT RECC"/>
    <property type="match status" value="1"/>
</dbReference>